<feature type="domain" description="DUF4114" evidence="1">
    <location>
        <begin position="291"/>
        <end position="360"/>
    </location>
</feature>
<dbReference type="Proteomes" id="UP001196661">
    <property type="component" value="Unassembled WGS sequence"/>
</dbReference>
<evidence type="ECO:0000313" key="3">
    <source>
        <dbReference type="Proteomes" id="UP001196661"/>
    </source>
</evidence>
<reference evidence="2 3" key="1">
    <citation type="journal article" date="2021" name="Mar. Drugs">
        <title>Genome Reduction and Secondary Metabolism of the Marine Sponge-Associated Cyanobacterium Leptothoe.</title>
        <authorList>
            <person name="Konstantinou D."/>
            <person name="Popin R.V."/>
            <person name="Fewer D.P."/>
            <person name="Sivonen K."/>
            <person name="Gkelis S."/>
        </authorList>
    </citation>
    <scope>NUCLEOTIDE SEQUENCE [LARGE SCALE GENOMIC DNA]</scope>
    <source>
        <strain evidence="2 3">TAU-MAC 1615</strain>
    </source>
</reference>
<name>A0ABS5XZZ8_9CYAN</name>
<dbReference type="RefSeq" id="WP_215616715.1">
    <property type="nucleotide sequence ID" value="NZ_JADOER010000002.1"/>
</dbReference>
<dbReference type="Pfam" id="PF13448">
    <property type="entry name" value="DUF4114"/>
    <property type="match status" value="1"/>
</dbReference>
<dbReference type="EMBL" id="JADOER010000002">
    <property type="protein sequence ID" value="MBT9310813.1"/>
    <property type="molecule type" value="Genomic_DNA"/>
</dbReference>
<evidence type="ECO:0000313" key="2">
    <source>
        <dbReference type="EMBL" id="MBT9310813.1"/>
    </source>
</evidence>
<dbReference type="InterPro" id="IPR025193">
    <property type="entry name" value="DUF4114"/>
</dbReference>
<proteinExistence type="predicted"/>
<accession>A0ABS5XZZ8</accession>
<protein>
    <submittedName>
        <fullName evidence="2">DUF4114 domain-containing protein</fullName>
    </submittedName>
</protein>
<keyword evidence="3" id="KW-1185">Reference proteome</keyword>
<organism evidence="2 3">
    <name type="scientific">Leptothoe kymatousa TAU-MAC 1615</name>
    <dbReference type="NCBI Taxonomy" id="2364775"/>
    <lineage>
        <taxon>Bacteria</taxon>
        <taxon>Bacillati</taxon>
        <taxon>Cyanobacteriota</taxon>
        <taxon>Cyanophyceae</taxon>
        <taxon>Nodosilineales</taxon>
        <taxon>Cymatolegaceae</taxon>
        <taxon>Leptothoe</taxon>
        <taxon>Leptothoe kymatousa</taxon>
    </lineage>
</organism>
<gene>
    <name evidence="2" type="ORF">IXB28_01215</name>
</gene>
<comment type="caution">
    <text evidence="2">The sequence shown here is derived from an EMBL/GenBank/DDBJ whole genome shotgun (WGS) entry which is preliminary data.</text>
</comment>
<evidence type="ECO:0000259" key="1">
    <source>
        <dbReference type="Pfam" id="PF13448"/>
    </source>
</evidence>
<sequence length="626" mass="65267">MFHNSLEAYPPHALGDFNPVANAYLQDGPIVPSQALTTLEPNPTVSTIEAQFELPWHQALQLIDQFLETDTVDDLLGVGGDDYLHQLVNGNTGPDILVAPDGLAAYGAHGAYAASQQTIYLADSLLPQPGALLSVLLEELGHWVDHQVNPTDTAGDEGAMFAALVQRQPLSPAQWATLRTENDHGELFPGGPAVEFAQGGFTTTTGTVDIEVLFDSGKAAGELGLYSLTGMEAFTPGSAAYIQEAIRRALSNGTEGAQVFSDIAHGAKLSGELGETNHNGGSFVGTQTVTLAAGDEFGFILAVDGALQAGGPVLFSVAAANSGGQEQFAEMADGVVALEDIALSQQSDADFNDLIIQVSGASGDLSALSQVIDPIQTWFELPLAQTILAEAVVNGVSTSTGQNVLTPITSAVSDTVAKFTPDATEADIQASGAQQITLGNQRIYIGTNQVSSNNQNPILASFGSQTWVGTDYEITGTDGRGLGLAWTGTDLYAVFTVDGTQGSPSEDFRRKSQGATTAWLRSYGQGGGAKASVISQIDPATGELVAAAYLSAILSSGNSNTLTVQDMGTNADGNLVVQAESFFSPRRPDGTAMTQVETQLDSPFAYTIELTPDLKRVVSTSAVGWI</sequence>